<reference evidence="2 3" key="1">
    <citation type="journal article" date="2015" name="Antonie Van Leeuwenhoek">
        <title>Prauserella endophytica sp. nov., an endophytic actinobacterium isolated from Tamarix taklamakanensis.</title>
        <authorList>
            <person name="Liu J.M."/>
            <person name="Habden X."/>
            <person name="Guo L."/>
            <person name="Tuo L."/>
            <person name="Jiang Z.K."/>
            <person name="Liu S.W."/>
            <person name="Liu X.F."/>
            <person name="Chen L."/>
            <person name="Li R.F."/>
            <person name="Zhang Y.Q."/>
            <person name="Sun C.H."/>
        </authorList>
    </citation>
    <scope>NUCLEOTIDE SEQUENCE [LARGE SCALE GENOMIC DNA]</scope>
    <source>
        <strain evidence="2 3">CGMCC 4.7182</strain>
    </source>
</reference>
<proteinExistence type="predicted"/>
<evidence type="ECO:0000313" key="3">
    <source>
        <dbReference type="Proteomes" id="UP000309992"/>
    </source>
</evidence>
<keyword evidence="1" id="KW-0732">Signal</keyword>
<dbReference type="Pfam" id="PF16868">
    <property type="entry name" value="NMT1_3"/>
    <property type="match status" value="1"/>
</dbReference>
<evidence type="ECO:0000313" key="2">
    <source>
        <dbReference type="EMBL" id="TKG72596.1"/>
    </source>
</evidence>
<feature type="chain" id="PRO_5046171190" evidence="1">
    <location>
        <begin position="29"/>
        <end position="320"/>
    </location>
</feature>
<dbReference type="PANTHER" id="PTHR42941:SF1">
    <property type="entry name" value="SLL1037 PROTEIN"/>
    <property type="match status" value="1"/>
</dbReference>
<accession>A0ABY2SAQ2</accession>
<organism evidence="2 3">
    <name type="scientific">Prauserella endophytica</name>
    <dbReference type="NCBI Taxonomy" id="1592324"/>
    <lineage>
        <taxon>Bacteria</taxon>
        <taxon>Bacillati</taxon>
        <taxon>Actinomycetota</taxon>
        <taxon>Actinomycetes</taxon>
        <taxon>Pseudonocardiales</taxon>
        <taxon>Pseudonocardiaceae</taxon>
        <taxon>Prauserella</taxon>
        <taxon>Prauserella coralliicola group</taxon>
    </lineage>
</organism>
<name>A0ABY2SAQ2_9PSEU</name>
<gene>
    <name evidence="2" type="ORF">FCN18_04955</name>
</gene>
<dbReference type="Proteomes" id="UP000309992">
    <property type="component" value="Unassembled WGS sequence"/>
</dbReference>
<protein>
    <submittedName>
        <fullName evidence="2">TAXI family TRAP transporter solute-binding subunit</fullName>
    </submittedName>
</protein>
<sequence length="320" mass="33360">MRPCRRSRRTLALLGVLLLGLLPAASTAAEDGGPVRRIVIVSGSTGGVYYSYGLAIARELAAATGVRARVVATQGSVENLRALVEGTGDLAFSAADAVTETGLPPDVPTVSLRAIGRLYDDYLHVVVPASSPVRELGDLRGRTVSVGSAESGTELIAERLLELAGLSMSEIRPVFLGLGDSAAAMLRGEVDAFFWSGGLPTGAVSALAAELPIRLLPLGNEAASMRATHGSAGYRVATVPGGTYADVPQTRTLAVPNYLLVRADADPTVVAWVTRLLFERSRALGDAVPVARSPSPRTAIFTDPVPLHPGALAYYRAIKP</sequence>
<dbReference type="InterPro" id="IPR011852">
    <property type="entry name" value="TRAP_TAXI"/>
</dbReference>
<dbReference type="PANTHER" id="PTHR42941">
    <property type="entry name" value="SLL1037 PROTEIN"/>
    <property type="match status" value="1"/>
</dbReference>
<feature type="signal peptide" evidence="1">
    <location>
        <begin position="1"/>
        <end position="28"/>
    </location>
</feature>
<dbReference type="SUPFAM" id="SSF53850">
    <property type="entry name" value="Periplasmic binding protein-like II"/>
    <property type="match status" value="1"/>
</dbReference>
<dbReference type="NCBIfam" id="TIGR02122">
    <property type="entry name" value="TRAP_TAXI"/>
    <property type="match status" value="1"/>
</dbReference>
<evidence type="ECO:0000256" key="1">
    <source>
        <dbReference type="SAM" id="SignalP"/>
    </source>
</evidence>
<dbReference type="RefSeq" id="WP_137093524.1">
    <property type="nucleotide sequence ID" value="NZ_SWMS01000002.1"/>
</dbReference>
<dbReference type="Gene3D" id="3.40.190.10">
    <property type="entry name" value="Periplasmic binding protein-like II"/>
    <property type="match status" value="2"/>
</dbReference>
<dbReference type="EMBL" id="SWMS01000002">
    <property type="protein sequence ID" value="TKG72596.1"/>
    <property type="molecule type" value="Genomic_DNA"/>
</dbReference>
<keyword evidence="3" id="KW-1185">Reference proteome</keyword>
<comment type="caution">
    <text evidence="2">The sequence shown here is derived from an EMBL/GenBank/DDBJ whole genome shotgun (WGS) entry which is preliminary data.</text>
</comment>